<keyword evidence="2" id="KW-0418">Kinase</keyword>
<dbReference type="EMBL" id="FN595243">
    <property type="protein sequence ID" value="CCB47750.1"/>
    <property type="molecule type" value="Genomic_DNA"/>
</dbReference>
<keyword evidence="4" id="KW-0732">Signal</keyword>
<dbReference type="Gene3D" id="1.10.510.10">
    <property type="entry name" value="Transferase(Phosphotransferase) domain 1"/>
    <property type="match status" value="1"/>
</dbReference>
<evidence type="ECO:0000256" key="6">
    <source>
        <dbReference type="ARBA" id="ARBA00023136"/>
    </source>
</evidence>
<evidence type="ECO:0000313" key="9">
    <source>
        <dbReference type="Proteomes" id="UP000009183"/>
    </source>
</evidence>
<dbReference type="SUPFAM" id="SSF56112">
    <property type="entry name" value="Protein kinase-like (PK-like)"/>
    <property type="match status" value="1"/>
</dbReference>
<dbReference type="PANTHER" id="PTHR27009">
    <property type="entry name" value="RUST RESISTANCE KINASE LR10-RELATED"/>
    <property type="match status" value="1"/>
</dbReference>
<organism evidence="8 9">
    <name type="scientific">Vitis vinifera</name>
    <name type="common">Grape</name>
    <dbReference type="NCBI Taxonomy" id="29760"/>
    <lineage>
        <taxon>Eukaryota</taxon>
        <taxon>Viridiplantae</taxon>
        <taxon>Streptophyta</taxon>
        <taxon>Embryophyta</taxon>
        <taxon>Tracheophyta</taxon>
        <taxon>Spermatophyta</taxon>
        <taxon>Magnoliopsida</taxon>
        <taxon>eudicotyledons</taxon>
        <taxon>Gunneridae</taxon>
        <taxon>Pentapetalae</taxon>
        <taxon>rosids</taxon>
        <taxon>Vitales</taxon>
        <taxon>Vitaceae</taxon>
        <taxon>Viteae</taxon>
        <taxon>Vitis</taxon>
    </lineage>
</organism>
<evidence type="ECO:0000256" key="7">
    <source>
        <dbReference type="ARBA" id="ARBA00023180"/>
    </source>
</evidence>
<dbReference type="AlphaFoldDB" id="F6H6E3"/>
<dbReference type="Proteomes" id="UP000009183">
    <property type="component" value="Chromosome 16"/>
</dbReference>
<evidence type="ECO:0000313" key="8">
    <source>
        <dbReference type="EMBL" id="CCB47750.1"/>
    </source>
</evidence>
<evidence type="ECO:0000256" key="1">
    <source>
        <dbReference type="ARBA" id="ARBA00004479"/>
    </source>
</evidence>
<dbReference type="PaxDb" id="29760-VIT_16s0050g02730.t01"/>
<sequence>MLLLEMVGKRKNVNTFAEHSSQMYFTSWVYKYDQEEDMEMGDATEEEKRYVRKMVIVALWCIQMKPVDRPSMSQALEMLEGEVELLNMPPKPTLWSIDNHEQFMVEASTSSSNSMGTITLNGR</sequence>
<dbReference type="eggNOG" id="KOG1187">
    <property type="taxonomic scope" value="Eukaryota"/>
</dbReference>
<keyword evidence="7" id="KW-0325">Glycoprotein</keyword>
<evidence type="ECO:0000256" key="2">
    <source>
        <dbReference type="ARBA" id="ARBA00022527"/>
    </source>
</evidence>
<proteinExistence type="predicted"/>
<dbReference type="GO" id="GO:0016020">
    <property type="term" value="C:membrane"/>
    <property type="evidence" value="ECO:0007669"/>
    <property type="project" value="UniProtKB-SubCell"/>
</dbReference>
<dbReference type="HOGENOM" id="CLU_000288_112_4_1"/>
<reference evidence="9" key="1">
    <citation type="journal article" date="2007" name="Nature">
        <title>The grapevine genome sequence suggests ancestral hexaploidization in major angiosperm phyla.</title>
        <authorList>
            <consortium name="The French-Italian Public Consortium for Grapevine Genome Characterization."/>
            <person name="Jaillon O."/>
            <person name="Aury J.-M."/>
            <person name="Noel B."/>
            <person name="Policriti A."/>
            <person name="Clepet C."/>
            <person name="Casagrande A."/>
            <person name="Choisne N."/>
            <person name="Aubourg S."/>
            <person name="Vitulo N."/>
            <person name="Jubin C."/>
            <person name="Vezzi A."/>
            <person name="Legeai F."/>
            <person name="Hugueney P."/>
            <person name="Dasilva C."/>
            <person name="Horner D."/>
            <person name="Mica E."/>
            <person name="Jublot D."/>
            <person name="Poulain J."/>
            <person name="Bruyere C."/>
            <person name="Billault A."/>
            <person name="Segurens B."/>
            <person name="Gouyvenoux M."/>
            <person name="Ugarte E."/>
            <person name="Cattonaro F."/>
            <person name="Anthouard V."/>
            <person name="Vico V."/>
            <person name="Del Fabbro C."/>
            <person name="Alaux M."/>
            <person name="Di Gaspero G."/>
            <person name="Dumas V."/>
            <person name="Felice N."/>
            <person name="Paillard S."/>
            <person name="Juman I."/>
            <person name="Moroldo M."/>
            <person name="Scalabrin S."/>
            <person name="Canaguier A."/>
            <person name="Le Clainche I."/>
            <person name="Malacrida G."/>
            <person name="Durand E."/>
            <person name="Pesole G."/>
            <person name="Laucou V."/>
            <person name="Chatelet P."/>
            <person name="Merdinoglu D."/>
            <person name="Delledonne M."/>
            <person name="Pezzotti M."/>
            <person name="Lecharny A."/>
            <person name="Scarpelli C."/>
            <person name="Artiguenave F."/>
            <person name="Pe M.E."/>
            <person name="Valle G."/>
            <person name="Morgante M."/>
            <person name="Caboche M."/>
            <person name="Adam-Blondon A.-F."/>
            <person name="Weissenbach J."/>
            <person name="Quetier F."/>
            <person name="Wincker P."/>
        </authorList>
    </citation>
    <scope>NUCLEOTIDE SEQUENCE [LARGE SCALE GENOMIC DNA]</scope>
    <source>
        <strain evidence="9">cv. Pinot noir / PN40024</strain>
    </source>
</reference>
<keyword evidence="9" id="KW-1185">Reference proteome</keyword>
<comment type="subcellular location">
    <subcellularLocation>
        <location evidence="1">Membrane</location>
        <topology evidence="1">Single-pass type I membrane protein</topology>
    </subcellularLocation>
</comment>
<evidence type="ECO:0000256" key="4">
    <source>
        <dbReference type="ARBA" id="ARBA00022729"/>
    </source>
</evidence>
<evidence type="ECO:0000256" key="5">
    <source>
        <dbReference type="ARBA" id="ARBA00022989"/>
    </source>
</evidence>
<gene>
    <name evidence="8" type="ordered locus">VIT_16s0050g02730</name>
</gene>
<dbReference type="InterPro" id="IPR045874">
    <property type="entry name" value="LRK10/LRL21-25-like"/>
</dbReference>
<dbReference type="InParanoid" id="F6H6E3"/>
<keyword evidence="5" id="KW-1133">Transmembrane helix</keyword>
<keyword evidence="2" id="KW-0808">Transferase</keyword>
<keyword evidence="2" id="KW-0723">Serine/threonine-protein kinase</keyword>
<accession>F6H6E3</accession>
<protein>
    <submittedName>
        <fullName evidence="8">Uncharacterized protein</fullName>
    </submittedName>
</protein>
<name>F6H6E3_VITVI</name>
<dbReference type="InterPro" id="IPR011009">
    <property type="entry name" value="Kinase-like_dom_sf"/>
</dbReference>
<keyword evidence="6" id="KW-0472">Membrane</keyword>
<dbReference type="GO" id="GO:0004674">
    <property type="term" value="F:protein serine/threonine kinase activity"/>
    <property type="evidence" value="ECO:0007669"/>
    <property type="project" value="UniProtKB-KW"/>
</dbReference>
<keyword evidence="3" id="KW-0812">Transmembrane</keyword>
<evidence type="ECO:0000256" key="3">
    <source>
        <dbReference type="ARBA" id="ARBA00022692"/>
    </source>
</evidence>